<dbReference type="OrthoDB" id="1935484at2759"/>
<comment type="caution">
    <text evidence="13">The sequence shown here is derived from an EMBL/GenBank/DDBJ whole genome shotgun (WGS) entry which is preliminary data.</text>
</comment>
<dbReference type="GO" id="GO:0005524">
    <property type="term" value="F:ATP binding"/>
    <property type="evidence" value="ECO:0007669"/>
    <property type="project" value="UniProtKB-KW"/>
</dbReference>
<dbReference type="NCBIfam" id="TIGR02345">
    <property type="entry name" value="chap_CCT_eta"/>
    <property type="match status" value="1"/>
</dbReference>
<evidence type="ECO:0000256" key="5">
    <source>
        <dbReference type="ARBA" id="ARBA00022741"/>
    </source>
</evidence>
<feature type="region of interest" description="Disordered" evidence="12">
    <location>
        <begin position="451"/>
        <end position="477"/>
    </location>
</feature>
<accession>A0A482XB80</accession>
<keyword evidence="5 10" id="KW-0547">Nucleotide-binding</keyword>
<dbReference type="FunFam" id="3.50.7.10:FF:000006">
    <property type="entry name" value="T-complex protein 1 subunit eta"/>
    <property type="match status" value="1"/>
</dbReference>
<dbReference type="InParanoid" id="A0A482XB80"/>
<sequence>MQPQIILLKEGTENSQGKPQLISNINATQEVAEAVRTTLGPRGMDKLIVAGGGKATISNDGATIMKLLDIIHPAAKTLVDIAKSQDAEVGDGTTSVVLLAGEFLKQVKPYVEEGVHPRIVIKAVRKALEICLAKIEEIAVKIEKKNAAEHRSLLEKCAATALSSKLIHQQKDFFSKMVVDAVLQLDDLLPLNMIGIKKDSMLVGGVAFKKTFSYAGFEMQPKTYKNPKIALLNIELELKAERDNAEIRVESVSEYQKVVDAEWQILYEKLDKISASGVQVVLSKLPIGDVATQYFADRDMFCAGRVPDEDLKRTMKACGGSVMSTAHDLREDVLGRCELFEERQIGGDRFNFFTGCPNAKTCTLILRGGAEQFLEETERSLHDAIMIVRRTIKNDAVVAGHHWYGVDITKEDISDNFESCVWEPAVVKRNALTAACEAATIILSVDETIKNPKSGGDAPAGPPRGGMMGRGRGRPMM</sequence>
<dbReference type="AlphaFoldDB" id="A0A482XB80"/>
<evidence type="ECO:0000256" key="7">
    <source>
        <dbReference type="ARBA" id="ARBA00023186"/>
    </source>
</evidence>
<evidence type="ECO:0000256" key="10">
    <source>
        <dbReference type="RuleBase" id="RU004187"/>
    </source>
</evidence>
<evidence type="ECO:0000256" key="12">
    <source>
        <dbReference type="SAM" id="MobiDB-lite"/>
    </source>
</evidence>
<keyword evidence="14" id="KW-1185">Reference proteome</keyword>
<dbReference type="PRINTS" id="PR00304">
    <property type="entry name" value="TCOMPLEXTCP1"/>
</dbReference>
<evidence type="ECO:0000256" key="3">
    <source>
        <dbReference type="ARBA" id="ARBA00015836"/>
    </source>
</evidence>
<dbReference type="InterPro" id="IPR027409">
    <property type="entry name" value="GroEL-like_apical_dom_sf"/>
</dbReference>
<dbReference type="CDD" id="cd03340">
    <property type="entry name" value="TCP1_eta"/>
    <property type="match status" value="1"/>
</dbReference>
<dbReference type="PANTHER" id="PTHR11353">
    <property type="entry name" value="CHAPERONIN"/>
    <property type="match status" value="1"/>
</dbReference>
<dbReference type="InterPro" id="IPR002423">
    <property type="entry name" value="Cpn60/GroEL/TCP-1"/>
</dbReference>
<keyword evidence="6 10" id="KW-0067">ATP-binding</keyword>
<comment type="function">
    <text evidence="11">Molecular chaperone; assists the folding of proteins upon ATP hydrolysis. Known to play a role, in vitro, in the folding of actin and tubulin.</text>
</comment>
<evidence type="ECO:0000256" key="1">
    <source>
        <dbReference type="ARBA" id="ARBA00004496"/>
    </source>
</evidence>
<dbReference type="FunFam" id="3.30.260.10:FF:000022">
    <property type="entry name" value="T-complex protein 1 subunit eta"/>
    <property type="match status" value="1"/>
</dbReference>
<dbReference type="PROSITE" id="PS00750">
    <property type="entry name" value="TCP1_1"/>
    <property type="match status" value="1"/>
</dbReference>
<reference evidence="13 14" key="1">
    <citation type="journal article" date="2017" name="Gigascience">
        <title>Genome sequence of the small brown planthopper, Laodelphax striatellus.</title>
        <authorList>
            <person name="Zhu J."/>
            <person name="Jiang F."/>
            <person name="Wang X."/>
            <person name="Yang P."/>
            <person name="Bao Y."/>
            <person name="Zhao W."/>
            <person name="Wang W."/>
            <person name="Lu H."/>
            <person name="Wang Q."/>
            <person name="Cui N."/>
            <person name="Li J."/>
            <person name="Chen X."/>
            <person name="Luo L."/>
            <person name="Yu J."/>
            <person name="Kang L."/>
            <person name="Cui F."/>
        </authorList>
    </citation>
    <scope>NUCLEOTIDE SEQUENCE [LARGE SCALE GENOMIC DNA]</scope>
    <source>
        <strain evidence="13">Lst14</strain>
    </source>
</reference>
<keyword evidence="7 10" id="KW-0143">Chaperone</keyword>
<organism evidence="13 14">
    <name type="scientific">Laodelphax striatellus</name>
    <name type="common">Small brown planthopper</name>
    <name type="synonym">Delphax striatella</name>
    <dbReference type="NCBI Taxonomy" id="195883"/>
    <lineage>
        <taxon>Eukaryota</taxon>
        <taxon>Metazoa</taxon>
        <taxon>Ecdysozoa</taxon>
        <taxon>Arthropoda</taxon>
        <taxon>Hexapoda</taxon>
        <taxon>Insecta</taxon>
        <taxon>Pterygota</taxon>
        <taxon>Neoptera</taxon>
        <taxon>Paraneoptera</taxon>
        <taxon>Hemiptera</taxon>
        <taxon>Auchenorrhyncha</taxon>
        <taxon>Fulgoroidea</taxon>
        <taxon>Delphacidae</taxon>
        <taxon>Criomorphinae</taxon>
        <taxon>Laodelphax</taxon>
    </lineage>
</organism>
<dbReference type="SUPFAM" id="SSF48592">
    <property type="entry name" value="GroEL equatorial domain-like"/>
    <property type="match status" value="1"/>
</dbReference>
<dbReference type="InterPro" id="IPR017998">
    <property type="entry name" value="Chaperone_TCP-1"/>
</dbReference>
<gene>
    <name evidence="13" type="ORF">LSTR_LSTR009029</name>
</gene>
<dbReference type="SUPFAM" id="SSF52029">
    <property type="entry name" value="GroEL apical domain-like"/>
    <property type="match status" value="1"/>
</dbReference>
<dbReference type="InterPro" id="IPR012720">
    <property type="entry name" value="Chap_CCT_eta"/>
</dbReference>
<evidence type="ECO:0000256" key="2">
    <source>
        <dbReference type="ARBA" id="ARBA00008020"/>
    </source>
</evidence>
<dbReference type="FunCoup" id="A0A482XB80">
    <property type="interactions" value="2236"/>
</dbReference>
<dbReference type="GO" id="GO:0140662">
    <property type="term" value="F:ATP-dependent protein folding chaperone"/>
    <property type="evidence" value="ECO:0007669"/>
    <property type="project" value="InterPro"/>
</dbReference>
<dbReference type="InterPro" id="IPR027413">
    <property type="entry name" value="GROEL-like_equatorial_sf"/>
</dbReference>
<dbReference type="GO" id="GO:0016887">
    <property type="term" value="F:ATP hydrolysis activity"/>
    <property type="evidence" value="ECO:0007669"/>
    <property type="project" value="InterPro"/>
</dbReference>
<evidence type="ECO:0000256" key="4">
    <source>
        <dbReference type="ARBA" id="ARBA00022490"/>
    </source>
</evidence>
<dbReference type="Gene3D" id="1.10.560.10">
    <property type="entry name" value="GroEL-like equatorial domain"/>
    <property type="match status" value="2"/>
</dbReference>
<comment type="catalytic activity">
    <reaction evidence="9">
        <text>ATP + H2O = ADP + phosphate + H(+)</text>
        <dbReference type="Rhea" id="RHEA:13065"/>
        <dbReference type="ChEBI" id="CHEBI:15377"/>
        <dbReference type="ChEBI" id="CHEBI:15378"/>
        <dbReference type="ChEBI" id="CHEBI:30616"/>
        <dbReference type="ChEBI" id="CHEBI:43474"/>
        <dbReference type="ChEBI" id="CHEBI:456216"/>
    </reaction>
</comment>
<dbReference type="PROSITE" id="PS00751">
    <property type="entry name" value="TCP1_2"/>
    <property type="match status" value="1"/>
</dbReference>
<comment type="subunit">
    <text evidence="11">Heterooligomeric complex that forms two stacked rings.</text>
</comment>
<dbReference type="PROSITE" id="PS00995">
    <property type="entry name" value="TCP1_3"/>
    <property type="match status" value="1"/>
</dbReference>
<evidence type="ECO:0000313" key="13">
    <source>
        <dbReference type="EMBL" id="RZF43225.1"/>
    </source>
</evidence>
<name>A0A482XB80_LAOST</name>
<comment type="similarity">
    <text evidence="2 10">Belongs to the TCP-1 chaperonin family.</text>
</comment>
<dbReference type="Gene3D" id="3.50.7.10">
    <property type="entry name" value="GroEL"/>
    <property type="match status" value="1"/>
</dbReference>
<dbReference type="SMR" id="A0A482XB80"/>
<evidence type="ECO:0000256" key="9">
    <source>
        <dbReference type="ARBA" id="ARBA00049360"/>
    </source>
</evidence>
<evidence type="ECO:0000256" key="8">
    <source>
        <dbReference type="ARBA" id="ARBA00032221"/>
    </source>
</evidence>
<dbReference type="GO" id="GO:0051082">
    <property type="term" value="F:unfolded protein binding"/>
    <property type="evidence" value="ECO:0007669"/>
    <property type="project" value="InterPro"/>
</dbReference>
<dbReference type="Proteomes" id="UP000291343">
    <property type="component" value="Unassembled WGS sequence"/>
</dbReference>
<dbReference type="EMBL" id="QKKF02012829">
    <property type="protein sequence ID" value="RZF43225.1"/>
    <property type="molecule type" value="Genomic_DNA"/>
</dbReference>
<dbReference type="Pfam" id="PF00118">
    <property type="entry name" value="Cpn60_TCP1"/>
    <property type="match status" value="1"/>
</dbReference>
<evidence type="ECO:0000256" key="11">
    <source>
        <dbReference type="RuleBase" id="RU365042"/>
    </source>
</evidence>
<proteinExistence type="inferred from homology"/>
<protein>
    <recommendedName>
        <fullName evidence="3 11">T-complex protein 1 subunit eta</fullName>
        <shortName evidence="11">TCP-1-eta</shortName>
    </recommendedName>
    <alternativeName>
        <fullName evidence="8 11">CCT-eta</fullName>
    </alternativeName>
</protein>
<evidence type="ECO:0000256" key="6">
    <source>
        <dbReference type="ARBA" id="ARBA00022840"/>
    </source>
</evidence>
<dbReference type="InterPro" id="IPR002194">
    <property type="entry name" value="Chaperonin_TCP-1_CS"/>
</dbReference>
<evidence type="ECO:0000313" key="14">
    <source>
        <dbReference type="Proteomes" id="UP000291343"/>
    </source>
</evidence>
<dbReference type="InterPro" id="IPR027410">
    <property type="entry name" value="TCP-1-like_intermed_sf"/>
</dbReference>
<comment type="subcellular location">
    <subcellularLocation>
        <location evidence="1 11">Cytoplasm</location>
    </subcellularLocation>
</comment>
<keyword evidence="4 11" id="KW-0963">Cytoplasm</keyword>
<dbReference type="Gene3D" id="3.30.260.10">
    <property type="entry name" value="TCP-1-like chaperonin intermediate domain"/>
    <property type="match status" value="1"/>
</dbReference>
<dbReference type="STRING" id="195883.A0A482XB80"/>
<dbReference type="GO" id="GO:0005737">
    <property type="term" value="C:cytoplasm"/>
    <property type="evidence" value="ECO:0007669"/>
    <property type="project" value="UniProtKB-SubCell"/>
</dbReference>